<evidence type="ECO:0000313" key="5">
    <source>
        <dbReference type="EMBL" id="AEA34136.1"/>
    </source>
</evidence>
<evidence type="ECO:0000256" key="2">
    <source>
        <dbReference type="ARBA" id="ARBA00022540"/>
    </source>
</evidence>
<dbReference type="AlphaFoldDB" id="F2LWM7"/>
<reference evidence="6" key="2">
    <citation type="submission" date="2011-03" db="EMBL/GenBank/DDBJ databases">
        <title>The complete genome of Hippea maritima DSM 10411.</title>
        <authorList>
            <consortium name="US DOE Joint Genome Institute (JGI-PGF)"/>
            <person name="Lucas S."/>
            <person name="Copeland A."/>
            <person name="Lapidus A."/>
            <person name="Bruce D."/>
            <person name="Goodwin L."/>
            <person name="Pitluck S."/>
            <person name="Peters L."/>
            <person name="Kyrpides N."/>
            <person name="Mavromatis K."/>
            <person name="Pagani I."/>
            <person name="Ivanova N."/>
            <person name="Mikhailova N."/>
            <person name="Lu M."/>
            <person name="Detter J.C."/>
            <person name="Tapia R."/>
            <person name="Han C."/>
            <person name="Land M."/>
            <person name="Hauser L."/>
            <person name="Markowitz V."/>
            <person name="Cheng J.-F."/>
            <person name="Hugenholtz P."/>
            <person name="Woyke T."/>
            <person name="Wu D."/>
            <person name="Spring S."/>
            <person name="Schroeder M."/>
            <person name="Brambilla E."/>
            <person name="Klenk H.-P."/>
            <person name="Eisen J.A."/>
        </authorList>
    </citation>
    <scope>NUCLEOTIDE SEQUENCE [LARGE SCALE GENOMIC DNA]</scope>
    <source>
        <strain evidence="6">ATCC 700847 / DSM 10411 / MH2</strain>
    </source>
</reference>
<sequence>MECVKLLKSLAFDRVSSSLSIAFKMLDCVINLCGKVDFKPFVENIMNNQPSMSVVLSVGNRVLVAKGCSEITKIRDELALSESQAVNEACNSLKGIRNIATISYSSSVLESLKLIQPSRVYLSVSHPAREGEKLAKELSELGMDVFLFEDSAYGLIVKNIDAFLIGADAVFDKAVVNKIGSLYLALLAKEFNKPFYVIANRFKRLNDKLKDQYRIVGMPNREITNLNVNVINVYFELIPMEFVNKVFSGGL</sequence>
<dbReference type="RefSeq" id="WP_013682173.1">
    <property type="nucleotide sequence ID" value="NC_015318.1"/>
</dbReference>
<dbReference type="Pfam" id="PF01008">
    <property type="entry name" value="IF-2B"/>
    <property type="match status" value="1"/>
</dbReference>
<dbReference type="PANTHER" id="PTHR45860">
    <property type="entry name" value="TRANSLATION INITIATION FACTOR EIF-2B SUBUNIT ALPHA"/>
    <property type="match status" value="1"/>
</dbReference>
<dbReference type="SUPFAM" id="SSF100950">
    <property type="entry name" value="NagB/RpiA/CoA transferase-like"/>
    <property type="match status" value="1"/>
</dbReference>
<reference evidence="5 6" key="1">
    <citation type="journal article" date="2011" name="Stand. Genomic Sci.">
        <title>Complete genome sequence of the thermophilic sulfur-reducer Hippea maritima type strain (MH(2)).</title>
        <authorList>
            <person name="Huntemann M."/>
            <person name="Lu M."/>
            <person name="Nolan M."/>
            <person name="Lapidus A."/>
            <person name="Lucas S."/>
            <person name="Hammon N."/>
            <person name="Deshpande S."/>
            <person name="Cheng J.F."/>
            <person name="Tapia R."/>
            <person name="Han C."/>
            <person name="Goodwin L."/>
            <person name="Pitluck S."/>
            <person name="Liolios K."/>
            <person name="Pagani I."/>
            <person name="Ivanova N."/>
            <person name="Ovchinikova G."/>
            <person name="Pati A."/>
            <person name="Chen A."/>
            <person name="Palaniappan K."/>
            <person name="Land M."/>
            <person name="Hauser L."/>
            <person name="Jeffries C.D."/>
            <person name="Detter J.C."/>
            <person name="Brambilla E.M."/>
            <person name="Rohde M."/>
            <person name="Spring S."/>
            <person name="Goker M."/>
            <person name="Woyke T."/>
            <person name="Bristow J."/>
            <person name="Eisen J.A."/>
            <person name="Markowitz V."/>
            <person name="Hugenholtz P."/>
            <person name="Kyrpides N.C."/>
            <person name="Klenk H.P."/>
            <person name="Mavromatis K."/>
        </authorList>
    </citation>
    <scope>NUCLEOTIDE SEQUENCE [LARGE SCALE GENOMIC DNA]</scope>
    <source>
        <strain evidence="6">ATCC 700847 / DSM 10411 / MH2</strain>
    </source>
</reference>
<protein>
    <submittedName>
        <fullName evidence="5">Initiation factor 2B related protein</fullName>
    </submittedName>
</protein>
<keyword evidence="2 5" id="KW-0396">Initiation factor</keyword>
<dbReference type="InterPro" id="IPR000649">
    <property type="entry name" value="IF-2B-related"/>
</dbReference>
<dbReference type="STRING" id="760142.Hipma_1174"/>
<comment type="similarity">
    <text evidence="1 4">Belongs to the eIF-2B alpha/beta/delta subunits family.</text>
</comment>
<name>F2LWM7_HIPMA</name>
<dbReference type="OrthoDB" id="5508119at2"/>
<dbReference type="HOGENOM" id="CLU_092757_0_0_7"/>
<organism evidence="5 6">
    <name type="scientific">Hippea maritima (strain ATCC 700847 / DSM 10411 / MH2)</name>
    <dbReference type="NCBI Taxonomy" id="760142"/>
    <lineage>
        <taxon>Bacteria</taxon>
        <taxon>Pseudomonadati</taxon>
        <taxon>Campylobacterota</taxon>
        <taxon>Desulfurellia</taxon>
        <taxon>Desulfurellales</taxon>
        <taxon>Hippeaceae</taxon>
        <taxon>Hippea</taxon>
    </lineage>
</organism>
<evidence type="ECO:0000313" key="6">
    <source>
        <dbReference type="Proteomes" id="UP000008139"/>
    </source>
</evidence>
<keyword evidence="3" id="KW-0648">Protein biosynthesis</keyword>
<keyword evidence="6" id="KW-1185">Reference proteome</keyword>
<accession>F2LWM7</accession>
<dbReference type="InParanoid" id="F2LWM7"/>
<dbReference type="InterPro" id="IPR042529">
    <property type="entry name" value="IF_2B-like_C"/>
</dbReference>
<dbReference type="eggNOG" id="COG1184">
    <property type="taxonomic scope" value="Bacteria"/>
</dbReference>
<dbReference type="Proteomes" id="UP000008139">
    <property type="component" value="Chromosome"/>
</dbReference>
<evidence type="ECO:0000256" key="3">
    <source>
        <dbReference type="ARBA" id="ARBA00022917"/>
    </source>
</evidence>
<dbReference type="KEGG" id="hmr:Hipma_1174"/>
<dbReference type="PANTHER" id="PTHR45860:SF1">
    <property type="entry name" value="TRANSLATION INITIATION FACTOR EIF-2B SUBUNIT ALPHA"/>
    <property type="match status" value="1"/>
</dbReference>
<dbReference type="Gene3D" id="3.40.50.10470">
    <property type="entry name" value="Translation initiation factor eif-2b, domain 2"/>
    <property type="match status" value="1"/>
</dbReference>
<evidence type="ECO:0000256" key="4">
    <source>
        <dbReference type="RuleBase" id="RU003814"/>
    </source>
</evidence>
<dbReference type="InterPro" id="IPR037171">
    <property type="entry name" value="NagB/RpiA_transferase-like"/>
</dbReference>
<dbReference type="InterPro" id="IPR051501">
    <property type="entry name" value="eIF2B_alpha/beta/delta"/>
</dbReference>
<gene>
    <name evidence="5" type="ordered locus">Hipma_1174</name>
</gene>
<dbReference type="GO" id="GO:0003743">
    <property type="term" value="F:translation initiation factor activity"/>
    <property type="evidence" value="ECO:0007669"/>
    <property type="project" value="UniProtKB-KW"/>
</dbReference>
<evidence type="ECO:0000256" key="1">
    <source>
        <dbReference type="ARBA" id="ARBA00007251"/>
    </source>
</evidence>
<dbReference type="EMBL" id="CP002606">
    <property type="protein sequence ID" value="AEA34136.1"/>
    <property type="molecule type" value="Genomic_DNA"/>
</dbReference>
<proteinExistence type="inferred from homology"/>